<organism evidence="2 3">
    <name type="scientific">Reinekea marinisedimentorum</name>
    <dbReference type="NCBI Taxonomy" id="230495"/>
    <lineage>
        <taxon>Bacteria</taxon>
        <taxon>Pseudomonadati</taxon>
        <taxon>Pseudomonadota</taxon>
        <taxon>Gammaproteobacteria</taxon>
        <taxon>Oceanospirillales</taxon>
        <taxon>Saccharospirillaceae</taxon>
        <taxon>Reinekea</taxon>
    </lineage>
</organism>
<evidence type="ECO:0000256" key="1">
    <source>
        <dbReference type="SAM" id="Phobius"/>
    </source>
</evidence>
<name>A0A4R3I771_9GAMM</name>
<keyword evidence="1" id="KW-1133">Transmembrane helix</keyword>
<protein>
    <submittedName>
        <fullName evidence="2">Uncharacterized protein</fullName>
    </submittedName>
</protein>
<comment type="caution">
    <text evidence="2">The sequence shown here is derived from an EMBL/GenBank/DDBJ whole genome shotgun (WGS) entry which is preliminary data.</text>
</comment>
<dbReference type="AlphaFoldDB" id="A0A4R3I771"/>
<keyword evidence="1" id="KW-0472">Membrane</keyword>
<keyword evidence="3" id="KW-1185">Reference proteome</keyword>
<gene>
    <name evidence="2" type="ORF">BCF53_10499</name>
</gene>
<feature type="transmembrane region" description="Helical" evidence="1">
    <location>
        <begin position="5"/>
        <end position="22"/>
    </location>
</feature>
<accession>A0A4R3I771</accession>
<proteinExistence type="predicted"/>
<dbReference type="EMBL" id="SLZR01000004">
    <property type="protein sequence ID" value="TCS41995.1"/>
    <property type="molecule type" value="Genomic_DNA"/>
</dbReference>
<keyword evidence="1" id="KW-0812">Transmembrane</keyword>
<sequence length="50" mass="5744">MNKRFLIFIIIVVLIVAVLVYIELGRENPWNSDVFFGLYNTVPTEQTGIS</sequence>
<evidence type="ECO:0000313" key="3">
    <source>
        <dbReference type="Proteomes" id="UP000295793"/>
    </source>
</evidence>
<evidence type="ECO:0000313" key="2">
    <source>
        <dbReference type="EMBL" id="TCS41995.1"/>
    </source>
</evidence>
<dbReference type="RefSeq" id="WP_165901829.1">
    <property type="nucleotide sequence ID" value="NZ_SLZR01000004.1"/>
</dbReference>
<dbReference type="Proteomes" id="UP000295793">
    <property type="component" value="Unassembled WGS sequence"/>
</dbReference>
<reference evidence="2 3" key="1">
    <citation type="submission" date="2019-03" db="EMBL/GenBank/DDBJ databases">
        <title>Genomic Encyclopedia of Archaeal and Bacterial Type Strains, Phase II (KMG-II): from individual species to whole genera.</title>
        <authorList>
            <person name="Goeker M."/>
        </authorList>
    </citation>
    <scope>NUCLEOTIDE SEQUENCE [LARGE SCALE GENOMIC DNA]</scope>
    <source>
        <strain evidence="2 3">DSM 15388</strain>
    </source>
</reference>